<dbReference type="InterPro" id="IPR000225">
    <property type="entry name" value="Armadillo"/>
</dbReference>
<reference evidence="4" key="1">
    <citation type="journal article" date="2016" name="Nat. Commun.">
        <title>The Gonium pectorale genome demonstrates co-option of cell cycle regulation during the evolution of multicellularity.</title>
        <authorList>
            <person name="Hanschen E.R."/>
            <person name="Marriage T.N."/>
            <person name="Ferris P.J."/>
            <person name="Hamaji T."/>
            <person name="Toyoda A."/>
            <person name="Fujiyama A."/>
            <person name="Neme R."/>
            <person name="Noguchi H."/>
            <person name="Minakuchi Y."/>
            <person name="Suzuki M."/>
            <person name="Kawai-Toyooka H."/>
            <person name="Smith D.R."/>
            <person name="Sparks H."/>
            <person name="Anderson J."/>
            <person name="Bakaric R."/>
            <person name="Luria V."/>
            <person name="Karger A."/>
            <person name="Kirschner M.W."/>
            <person name="Durand P.M."/>
            <person name="Michod R.E."/>
            <person name="Nozaki H."/>
            <person name="Olson B.J."/>
        </authorList>
    </citation>
    <scope>NUCLEOTIDE SEQUENCE [LARGE SCALE GENOMIC DNA]</scope>
    <source>
        <strain evidence="4">NIES-2863</strain>
    </source>
</reference>
<keyword evidence="2" id="KW-0732">Signal</keyword>
<proteinExistence type="predicted"/>
<dbReference type="STRING" id="33097.A0A150GPN7"/>
<dbReference type="InterPro" id="IPR016024">
    <property type="entry name" value="ARM-type_fold"/>
</dbReference>
<feature type="compositionally biased region" description="Acidic residues" evidence="1">
    <location>
        <begin position="319"/>
        <end position="330"/>
    </location>
</feature>
<feature type="region of interest" description="Disordered" evidence="1">
    <location>
        <begin position="292"/>
        <end position="348"/>
    </location>
</feature>
<feature type="region of interest" description="Disordered" evidence="1">
    <location>
        <begin position="1399"/>
        <end position="1429"/>
    </location>
</feature>
<name>A0A150GPN7_GONPE</name>
<comment type="caution">
    <text evidence="3">The sequence shown here is derived from an EMBL/GenBank/DDBJ whole genome shotgun (WGS) entry which is preliminary data.</text>
</comment>
<protein>
    <submittedName>
        <fullName evidence="3">Uncharacterized protein</fullName>
    </submittedName>
</protein>
<dbReference type="PANTHER" id="PTHR46043:SF13">
    <property type="entry name" value="ARM REPEAT SUPERFAMILY PROTEIN"/>
    <property type="match status" value="1"/>
</dbReference>
<feature type="region of interest" description="Disordered" evidence="1">
    <location>
        <begin position="612"/>
        <end position="643"/>
    </location>
</feature>
<dbReference type="OrthoDB" id="549636at2759"/>
<dbReference type="InterPro" id="IPR011989">
    <property type="entry name" value="ARM-like"/>
</dbReference>
<feature type="region of interest" description="Disordered" evidence="1">
    <location>
        <begin position="1546"/>
        <end position="1568"/>
    </location>
</feature>
<evidence type="ECO:0000256" key="2">
    <source>
        <dbReference type="SAM" id="SignalP"/>
    </source>
</evidence>
<dbReference type="SUPFAM" id="SSF48371">
    <property type="entry name" value="ARM repeat"/>
    <property type="match status" value="3"/>
</dbReference>
<keyword evidence="4" id="KW-1185">Reference proteome</keyword>
<feature type="chain" id="PRO_5007562172" evidence="2">
    <location>
        <begin position="20"/>
        <end position="1657"/>
    </location>
</feature>
<dbReference type="SMART" id="SM00185">
    <property type="entry name" value="ARM"/>
    <property type="match status" value="4"/>
</dbReference>
<dbReference type="Gene3D" id="1.25.10.10">
    <property type="entry name" value="Leucine-rich Repeat Variant"/>
    <property type="match status" value="4"/>
</dbReference>
<evidence type="ECO:0000313" key="4">
    <source>
        <dbReference type="Proteomes" id="UP000075714"/>
    </source>
</evidence>
<dbReference type="Proteomes" id="UP000075714">
    <property type="component" value="Unassembled WGS sequence"/>
</dbReference>
<gene>
    <name evidence="3" type="ORF">GPECTOR_11g148</name>
</gene>
<evidence type="ECO:0000313" key="3">
    <source>
        <dbReference type="EMBL" id="KXZ51698.1"/>
    </source>
</evidence>
<accession>A0A150GPN7</accession>
<feature type="region of interest" description="Disordered" evidence="1">
    <location>
        <begin position="1261"/>
        <end position="1286"/>
    </location>
</feature>
<organism evidence="3 4">
    <name type="scientific">Gonium pectorale</name>
    <name type="common">Green alga</name>
    <dbReference type="NCBI Taxonomy" id="33097"/>
    <lineage>
        <taxon>Eukaryota</taxon>
        <taxon>Viridiplantae</taxon>
        <taxon>Chlorophyta</taxon>
        <taxon>core chlorophytes</taxon>
        <taxon>Chlorophyceae</taxon>
        <taxon>CS clade</taxon>
        <taxon>Chlamydomonadales</taxon>
        <taxon>Volvocaceae</taxon>
        <taxon>Gonium</taxon>
    </lineage>
</organism>
<feature type="signal peptide" evidence="2">
    <location>
        <begin position="1"/>
        <end position="19"/>
    </location>
</feature>
<feature type="compositionally biased region" description="Low complexity" evidence="1">
    <location>
        <begin position="517"/>
        <end position="532"/>
    </location>
</feature>
<dbReference type="EMBL" id="LSYV01000012">
    <property type="protein sequence ID" value="KXZ51698.1"/>
    <property type="molecule type" value="Genomic_DNA"/>
</dbReference>
<feature type="region of interest" description="Disordered" evidence="1">
    <location>
        <begin position="514"/>
        <end position="541"/>
    </location>
</feature>
<sequence>MAPPFLSLALRLVNWTAWPDVRCPCVPSDVLFQAPRHHPAWELLSTAGTGLLVALVRTEGATEAAQPQALGMLLNMLESDRTCGTARQAVAAVLHCLVAQRTAHRDKLLAAGALPALLRVLRRLDVLCDLIAVQELLWVLAYLTEEGASPLAGAGSSDAEFQSAAISQLVPLLSLYSMPEHAQHAHLAALSIRVLHVQVASSDLGKDVLRTVGALPVLIDLVRRHSAPYTAAAEAFAQHANNSSSTFTHGFGGREGLAAAAAAQGGTAADGAQGQQARAGAFQRFVTHGSLQFGPVRPPAHQECEVHVESTPVPRAGSDNEEEQAEDDGVGAEGRGRDTGPAAASATPVADPWATRVIEGARVACCGLLLPLLLETGDGTAAGGGGATAGAGAVLRRRLCPLREALATLKTIMCDCEANQLKAWELGLVPLLVQLMAHGDMGLAWQAAEAAVFLSTGSTGTALMQAGAVEELAYLLQESAEALHGLTIRKQIHLQANNLAGADTHGLGVGRGRRAARSSLNGSGSAGSGLASVHVRPGPEPPLARPQRLYLVGRLPLDFTTSSSCFYGSHDSASYCDYCTPSAAIKALLRLLTAPGSPTLSAAVPMVPAAVGSGSRERGRYGGSGDAGEGSEDGEVGGDGNASEAAEAATAAEVAVCRRFASAGGLYGVLQLLHHEAAGVHHSKLAASLLSLTDRVLLHHGAAQDELRAAGGLGVLAALLESLLRPGVMDIYQLRVATCRTLGLALAGNAANKLAAREHGLLPLLVSLMAGLAERRKASVGEVVLDDDGFLAAALLDALATAAHDSPGTQEALLALGLMHPVCQYVKDERLETAVRTAAVRTLAAMVNEHPAGQRGALALDVVKPAVAWLERHCSVHVPATPGVPAELMGPSHGGTAAAPGGGPAAARLAEVISAAELSLAMTELLAALVQGSGSGNIAAAAVRAAIVSAGALPVLVGVLRKPHIAICAGASYTNVDAHCSRARELAAGLMASLADGDVDLQNELVSQGALAAAAEVLRDGSTAAPQALQLLSAVLRSNTFAKNTARGSGLHGTLVDAARRCGLARSAATAAAVGALSEMAAGNHANQEAIAVEGGLEVAVELARDACAALPFALVRGADAAAGEGALQGAESFYNSGGAKVSSNGERPLPHGGSAVGAAVTPGALVPEPVAATVLPGVAPGGHFWAAAAASDAAAAMAVAATAAAEATTASLSRLLKALFGLLCACAELNAGNQNYVRELGGVGLLGEFLTTASEALTVPLPAPPPPRQLAHSDSNRSRSGHGPDAATRLRSAALAARAAVSPAVAAACGAVSALARDCSANLERLEEHPDLPISLFKLLVASDAATSAAAAGAIEWLVLRSGTQLDAPSREAFELNLVDLLVLALYVPYGPSAVHPSAGAEGAGHPGPGAAAVEQTQQRHQPRTGPWHTAVTARMPAEGLAATAVRDAVSLLAAVADAADSLAAAPQAHQQQQQAAKAGAAGKAALGKERRRQVVWMIFLLVVRSADNRARLRQLVRTSLTPLAQQLGNAEACRAQLEAAAVLTPGSSSARPPSGSGPAPYASAMGPMSSAALESASSLKGRLPISTAALVVTAPGSPQLGRGTAPAVQVSAGGSSVMSDDDEISMIQQVAAGDTSVKAGGGMDDMRVVEWGKGS</sequence>
<evidence type="ECO:0000256" key="1">
    <source>
        <dbReference type="SAM" id="MobiDB-lite"/>
    </source>
</evidence>
<dbReference type="PANTHER" id="PTHR46043">
    <property type="entry name" value="ARM REPEAT SUPERFAMILY PROTEIN"/>
    <property type="match status" value="1"/>
</dbReference>